<evidence type="ECO:0000313" key="2">
    <source>
        <dbReference type="EMBL" id="TCO71598.1"/>
    </source>
</evidence>
<feature type="compositionally biased region" description="Low complexity" evidence="1">
    <location>
        <begin position="163"/>
        <end position="173"/>
    </location>
</feature>
<dbReference type="Proteomes" id="UP000295142">
    <property type="component" value="Unassembled WGS sequence"/>
</dbReference>
<organism evidence="2 3">
    <name type="scientific">Rhodovulum euryhalinum</name>
    <dbReference type="NCBI Taxonomy" id="35805"/>
    <lineage>
        <taxon>Bacteria</taxon>
        <taxon>Pseudomonadati</taxon>
        <taxon>Pseudomonadota</taxon>
        <taxon>Alphaproteobacteria</taxon>
        <taxon>Rhodobacterales</taxon>
        <taxon>Paracoccaceae</taxon>
        <taxon>Rhodovulum</taxon>
    </lineage>
</organism>
<evidence type="ECO:0000313" key="3">
    <source>
        <dbReference type="Proteomes" id="UP000295142"/>
    </source>
</evidence>
<dbReference type="EMBL" id="SLWW01000006">
    <property type="protein sequence ID" value="TCO71598.1"/>
    <property type="molecule type" value="Genomic_DNA"/>
</dbReference>
<proteinExistence type="predicted"/>
<dbReference type="AlphaFoldDB" id="A0A4R2KNF0"/>
<feature type="region of interest" description="Disordered" evidence="1">
    <location>
        <begin position="89"/>
        <end position="183"/>
    </location>
</feature>
<name>A0A4R2KNF0_9RHOB</name>
<feature type="compositionally biased region" description="Low complexity" evidence="1">
    <location>
        <begin position="109"/>
        <end position="154"/>
    </location>
</feature>
<dbReference type="RefSeq" id="WP_132543886.1">
    <property type="nucleotide sequence ID" value="NZ_SLWW01000006.1"/>
</dbReference>
<accession>A0A4R2KNF0</accession>
<keyword evidence="3" id="KW-1185">Reference proteome</keyword>
<dbReference type="OrthoDB" id="7857607at2"/>
<gene>
    <name evidence="2" type="ORF">EV655_10690</name>
</gene>
<protein>
    <submittedName>
        <fullName evidence="2">Uncharacterized protein</fullName>
    </submittedName>
</protein>
<reference evidence="2 3" key="1">
    <citation type="submission" date="2019-03" db="EMBL/GenBank/DDBJ databases">
        <title>Genomic Encyclopedia of Type Strains, Phase IV (KMG-IV): sequencing the most valuable type-strain genomes for metagenomic binning, comparative biology and taxonomic classification.</title>
        <authorList>
            <person name="Goeker M."/>
        </authorList>
    </citation>
    <scope>NUCLEOTIDE SEQUENCE [LARGE SCALE GENOMIC DNA]</scope>
    <source>
        <strain evidence="2 3">DSM 4868</strain>
    </source>
</reference>
<sequence>MKNIPLDRAERALLAVIRELDAESGTVDRDALSVRARGRGLEVARPLATLVGRGLVEEIQRRPFFLARVFGARPALLLKPTPAGLAVDCGTEPEAASETALSTPPAPQAAPEVPVTAPQAADAEGPAAVALDETTATAPQAAARVADAPSDGAAENSIEDPGAETGAAPAPAEMPRPRPARPDRKLTKAFTEDLGGAPAATGGVALSHGVESEVMDGIRDVLAGFGMELTFAGEALVGERISRGETAGDALSQVVLFAFAHAVREDLATGGSLGALGLGDYAAEVADELRKLHSAGLVGEDRLTHDLGRIIALTEDGNERERLAAEVLSDPVGGLLPTALLPEELRPAGEM</sequence>
<evidence type="ECO:0000256" key="1">
    <source>
        <dbReference type="SAM" id="MobiDB-lite"/>
    </source>
</evidence>
<comment type="caution">
    <text evidence="2">The sequence shown here is derived from an EMBL/GenBank/DDBJ whole genome shotgun (WGS) entry which is preliminary data.</text>
</comment>